<reference evidence="1 2" key="1">
    <citation type="journal article" date="2018" name="PLoS ONE">
        <title>The draft genome of Kipferlia bialata reveals reductive genome evolution in fornicate parasites.</title>
        <authorList>
            <person name="Tanifuji G."/>
            <person name="Takabayashi S."/>
            <person name="Kume K."/>
            <person name="Takagi M."/>
            <person name="Nakayama T."/>
            <person name="Kamikawa R."/>
            <person name="Inagaki Y."/>
            <person name="Hashimoto T."/>
        </authorList>
    </citation>
    <scope>NUCLEOTIDE SEQUENCE [LARGE SCALE GENOMIC DNA]</scope>
    <source>
        <strain evidence="1">NY0173</strain>
    </source>
</reference>
<dbReference type="PANTHER" id="PTHR43691:SF14">
    <property type="entry name" value="URIDINE PHOSPHORYLASE"/>
    <property type="match status" value="1"/>
</dbReference>
<sequence length="106" mass="11392">MAAQQEEYKSDLVGATFPVDGEGRTYHLFVKPGDVNNRVVTCGDVGRVMRFAGLPGFKKTVEVTSPRGFVTISGDFEGVPITIVSSLMGFPNLGMWVCVVAVSVSY</sequence>
<dbReference type="InterPro" id="IPR035994">
    <property type="entry name" value="Nucleoside_phosphorylase_sf"/>
</dbReference>
<dbReference type="OrthoDB" id="416752at2759"/>
<proteinExistence type="predicted"/>
<gene>
    <name evidence="1" type="ORF">KIPB_010038</name>
</gene>
<keyword evidence="2" id="KW-1185">Reference proteome</keyword>
<dbReference type="GO" id="GO:0006218">
    <property type="term" value="P:uridine catabolic process"/>
    <property type="evidence" value="ECO:0007669"/>
    <property type="project" value="TreeGrafter"/>
</dbReference>
<dbReference type="GO" id="GO:0004850">
    <property type="term" value="F:uridine phosphorylase activity"/>
    <property type="evidence" value="ECO:0007669"/>
    <property type="project" value="TreeGrafter"/>
</dbReference>
<dbReference type="Gene3D" id="3.40.50.1580">
    <property type="entry name" value="Nucleoside phosphorylase domain"/>
    <property type="match status" value="1"/>
</dbReference>
<dbReference type="SUPFAM" id="SSF53167">
    <property type="entry name" value="Purine and uridine phosphorylases"/>
    <property type="match status" value="1"/>
</dbReference>
<accession>A0A391NW94</accession>
<organism evidence="1 2">
    <name type="scientific">Kipferlia bialata</name>
    <dbReference type="NCBI Taxonomy" id="797122"/>
    <lineage>
        <taxon>Eukaryota</taxon>
        <taxon>Metamonada</taxon>
        <taxon>Carpediemonas-like organisms</taxon>
        <taxon>Kipferlia</taxon>
    </lineage>
</organism>
<comment type="caution">
    <text evidence="1">The sequence shown here is derived from an EMBL/GenBank/DDBJ whole genome shotgun (WGS) entry which is preliminary data.</text>
</comment>
<evidence type="ECO:0000313" key="1">
    <source>
        <dbReference type="EMBL" id="GCA63458.1"/>
    </source>
</evidence>
<dbReference type="PANTHER" id="PTHR43691">
    <property type="entry name" value="URIDINE PHOSPHORYLASE"/>
    <property type="match status" value="1"/>
</dbReference>
<name>A0A391NW94_9EUKA</name>
<evidence type="ECO:0000313" key="2">
    <source>
        <dbReference type="Proteomes" id="UP000265618"/>
    </source>
</evidence>
<dbReference type="AlphaFoldDB" id="A0A391NW94"/>
<dbReference type="Proteomes" id="UP000265618">
    <property type="component" value="Unassembled WGS sequence"/>
</dbReference>
<protein>
    <submittedName>
        <fullName evidence="1">Nucleoside phosphorylase</fullName>
    </submittedName>
</protein>
<dbReference type="EMBL" id="BDIP01003595">
    <property type="protein sequence ID" value="GCA63458.1"/>
    <property type="molecule type" value="Genomic_DNA"/>
</dbReference>
<dbReference type="GO" id="GO:0005829">
    <property type="term" value="C:cytosol"/>
    <property type="evidence" value="ECO:0007669"/>
    <property type="project" value="TreeGrafter"/>
</dbReference>